<accession>A0A6C0HRS7</accession>
<proteinExistence type="predicted"/>
<dbReference type="AlphaFoldDB" id="A0A6C0HRS7"/>
<name>A0A6C0HRS7_9ZZZZ</name>
<protein>
    <submittedName>
        <fullName evidence="1">Uncharacterized protein</fullName>
    </submittedName>
</protein>
<sequence>MFLGYVELFHRQLHGFDEFSEPTIHEHFITIFSVKNPIKYLKLLQNISVMNHESYYTYICENSNTEINEHRAIIFHIMNQNKKMPYLTDSTIRNFLHIQELLYSQMHLFEKINLATGESICILKTFWIKCIQRKWKKICEYNKKLLKVITSIKNLKKREINIYNKHLMGIKGLWYSTITDP</sequence>
<dbReference type="EMBL" id="MN740009">
    <property type="protein sequence ID" value="QHT83418.1"/>
    <property type="molecule type" value="Genomic_DNA"/>
</dbReference>
<organism evidence="1">
    <name type="scientific">viral metagenome</name>
    <dbReference type="NCBI Taxonomy" id="1070528"/>
    <lineage>
        <taxon>unclassified sequences</taxon>
        <taxon>metagenomes</taxon>
        <taxon>organismal metagenomes</taxon>
    </lineage>
</organism>
<evidence type="ECO:0000313" key="1">
    <source>
        <dbReference type="EMBL" id="QHT83418.1"/>
    </source>
</evidence>
<reference evidence="1" key="1">
    <citation type="journal article" date="2020" name="Nature">
        <title>Giant virus diversity and host interactions through global metagenomics.</title>
        <authorList>
            <person name="Schulz F."/>
            <person name="Roux S."/>
            <person name="Paez-Espino D."/>
            <person name="Jungbluth S."/>
            <person name="Walsh D.A."/>
            <person name="Denef V.J."/>
            <person name="McMahon K.D."/>
            <person name="Konstantinidis K.T."/>
            <person name="Eloe-Fadrosh E.A."/>
            <person name="Kyrpides N.C."/>
            <person name="Woyke T."/>
        </authorList>
    </citation>
    <scope>NUCLEOTIDE SEQUENCE</scope>
    <source>
        <strain evidence="1">GVMAG-M-3300023184-167</strain>
    </source>
</reference>